<keyword evidence="3" id="KW-1185">Reference proteome</keyword>
<proteinExistence type="predicted"/>
<evidence type="ECO:0000313" key="3">
    <source>
        <dbReference type="Proteomes" id="UP001064971"/>
    </source>
</evidence>
<sequence>MRCEHLARPAGAPISLATLVTVLKTMFDPGRAGDLDATLALQLERGAFEVRIGQGRIDVTPGPARDPWRSLPRMSLPWAG</sequence>
<evidence type="ECO:0000256" key="1">
    <source>
        <dbReference type="SAM" id="MobiDB-lite"/>
    </source>
</evidence>
<reference evidence="2" key="1">
    <citation type="submission" date="2022-07" db="EMBL/GenBank/DDBJ databases">
        <title>Complete Genome Sequence of the Radioresistant Bacterium Deinococcus aetherius ST0316, Isolated from the Air Dust collected in Lower Stratosphere above Japan.</title>
        <authorList>
            <person name="Satoh K."/>
            <person name="Hagiwara K."/>
            <person name="Katsumata K."/>
            <person name="Kubo A."/>
            <person name="Yokobori S."/>
            <person name="Yamagishi A."/>
            <person name="Oono Y."/>
            <person name="Narumi I."/>
        </authorList>
    </citation>
    <scope>NUCLEOTIDE SEQUENCE</scope>
    <source>
        <strain evidence="2">ST0316</strain>
        <plasmid evidence="2">pDAETH-2</plasmid>
    </source>
</reference>
<dbReference type="RefSeq" id="WP_264778581.1">
    <property type="nucleotide sequence ID" value="NZ_AP026562.1"/>
</dbReference>
<dbReference type="Proteomes" id="UP001064971">
    <property type="component" value="Plasmid pDAETH-2"/>
</dbReference>
<keyword evidence="2" id="KW-0614">Plasmid</keyword>
<name>A0ABN6RMZ0_9DEIO</name>
<organism evidence="2 3">
    <name type="scientific">Deinococcus aetherius</name>
    <dbReference type="NCBI Taxonomy" id="200252"/>
    <lineage>
        <taxon>Bacteria</taxon>
        <taxon>Thermotogati</taxon>
        <taxon>Deinococcota</taxon>
        <taxon>Deinococci</taxon>
        <taxon>Deinococcales</taxon>
        <taxon>Deinococcaceae</taxon>
        <taxon>Deinococcus</taxon>
    </lineage>
</organism>
<evidence type="ECO:0000313" key="2">
    <source>
        <dbReference type="EMBL" id="BDP44133.1"/>
    </source>
</evidence>
<feature type="region of interest" description="Disordered" evidence="1">
    <location>
        <begin position="59"/>
        <end position="80"/>
    </location>
</feature>
<accession>A0ABN6RMZ0</accession>
<gene>
    <name evidence="2" type="ORF">DAETH_41020</name>
</gene>
<dbReference type="EMBL" id="AP026562">
    <property type="protein sequence ID" value="BDP44133.1"/>
    <property type="molecule type" value="Genomic_DNA"/>
</dbReference>
<geneLocation type="plasmid" evidence="2 3">
    <name>pDAETH-2</name>
</geneLocation>
<protein>
    <submittedName>
        <fullName evidence="2">Uncharacterized protein</fullName>
    </submittedName>
</protein>